<dbReference type="PANTHER" id="PTHR10869:SF246">
    <property type="entry name" value="TRANSMEMBRANE PROLYL 4-HYDROXYLASE"/>
    <property type="match status" value="1"/>
</dbReference>
<sequence>MAWPQASDYPLIADIRRRIAAFIGLLETHQEPMQILHYFPGGECKPYFDSFVAGSRHLDFGGNRMLTLILYLNDVPLGGWTEFARLETSVVPYHGTGVMFKNLNDQRLQLETSLHG</sequence>
<dbReference type="PANTHER" id="PTHR10869">
    <property type="entry name" value="PROLYL 4-HYDROXYLASE ALPHA SUBUNIT"/>
    <property type="match status" value="1"/>
</dbReference>
<proteinExistence type="predicted"/>
<keyword evidence="2" id="KW-0408">Iron</keyword>
<reference evidence="3" key="1">
    <citation type="submission" date="2009-10" db="EMBL/GenBank/DDBJ databases">
        <title>Diversity of trophic interactions inside an arsenic-rich microbial ecosystem.</title>
        <authorList>
            <person name="Bertin P.N."/>
            <person name="Heinrich-Salmeron A."/>
            <person name="Pelletier E."/>
            <person name="Goulhen-Chollet F."/>
            <person name="Arsene-Ploetze F."/>
            <person name="Gallien S."/>
            <person name="Calteau A."/>
            <person name="Vallenet D."/>
            <person name="Casiot C."/>
            <person name="Chane-Woon-Ming B."/>
            <person name="Giloteaux L."/>
            <person name="Barakat M."/>
            <person name="Bonnefoy V."/>
            <person name="Bruneel O."/>
            <person name="Chandler M."/>
            <person name="Cleiss J."/>
            <person name="Duran R."/>
            <person name="Elbaz-Poulichet F."/>
            <person name="Fonknechten N."/>
            <person name="Lauga B."/>
            <person name="Mornico D."/>
            <person name="Ortet P."/>
            <person name="Schaeffer C."/>
            <person name="Siguier P."/>
            <person name="Alexander Thil Smith A."/>
            <person name="Van Dorsselaer A."/>
            <person name="Weissenbach J."/>
            <person name="Medigue C."/>
            <person name="Le Paslier D."/>
        </authorList>
    </citation>
    <scope>NUCLEOTIDE SEQUENCE</scope>
</reference>
<dbReference type="GO" id="GO:0046872">
    <property type="term" value="F:metal ion binding"/>
    <property type="evidence" value="ECO:0007669"/>
    <property type="project" value="UniProtKB-KW"/>
</dbReference>
<protein>
    <submittedName>
        <fullName evidence="3">Putative prolyl 4-hydroxylase alpha subunit homologue oxidoreductase protein</fullName>
    </submittedName>
</protein>
<comment type="caution">
    <text evidence="3">The sequence shown here is derived from an EMBL/GenBank/DDBJ whole genome shotgun (WGS) entry which is preliminary data.</text>
</comment>
<keyword evidence="1" id="KW-0479">Metal-binding</keyword>
<evidence type="ECO:0000256" key="2">
    <source>
        <dbReference type="ARBA" id="ARBA00023004"/>
    </source>
</evidence>
<dbReference type="AlphaFoldDB" id="E6QEA7"/>
<name>E6QEA7_9ZZZZ</name>
<gene>
    <name evidence="3" type="ORF">CARN5_0960</name>
</gene>
<accession>E6QEA7</accession>
<evidence type="ECO:0000313" key="3">
    <source>
        <dbReference type="EMBL" id="CBI05533.1"/>
    </source>
</evidence>
<dbReference type="InterPro" id="IPR045054">
    <property type="entry name" value="P4HA-like"/>
</dbReference>
<dbReference type="EMBL" id="CABP01000121">
    <property type="protein sequence ID" value="CBI05533.1"/>
    <property type="molecule type" value="Genomic_DNA"/>
</dbReference>
<dbReference type="Gene3D" id="2.60.120.620">
    <property type="entry name" value="q2cbj1_9rhob like domain"/>
    <property type="match status" value="1"/>
</dbReference>
<organism evidence="3">
    <name type="scientific">mine drainage metagenome</name>
    <dbReference type="NCBI Taxonomy" id="410659"/>
    <lineage>
        <taxon>unclassified sequences</taxon>
        <taxon>metagenomes</taxon>
        <taxon>ecological metagenomes</taxon>
    </lineage>
</organism>
<evidence type="ECO:0000256" key="1">
    <source>
        <dbReference type="ARBA" id="ARBA00022723"/>
    </source>
</evidence>